<dbReference type="GeneID" id="16193701"/>
<dbReference type="RefSeq" id="YP_008058398.1">
    <property type="nucleotide sequence ID" value="NC_021319.1"/>
</dbReference>
<dbReference type="KEGG" id="vg:16193701"/>
<gene>
    <name evidence="1" type="primary">36</name>
    <name evidence="1" type="ORF">HCTV2_36</name>
</gene>
<dbReference type="Proteomes" id="UP000204143">
    <property type="component" value="Segment"/>
</dbReference>
<dbReference type="OrthoDB" id="24786at10239"/>
<sequence>MAGEVRVKEGDVNVSEMIQEMDSGAVVSYGAEYAQYVEFPTAYAGTQPPFDAIHAWVDRKWPDLSSGLKDAGQPAANRAEQKRNVAWIVVKAIAQNGTEGVHFGQRGLDAAAAAAPAIARQFEGSGDPNAPEKIVAEVAEVGFNKSQAIISQEATDTGNLLQSGSIALVDDPRQITSGGGGGGE</sequence>
<accession>R4TM59</accession>
<dbReference type="EMBL" id="KC292028">
    <property type="protein sequence ID" value="AGM11807.1"/>
    <property type="molecule type" value="Genomic_DNA"/>
</dbReference>
<name>R4TM59_9CAUD</name>
<proteinExistence type="predicted"/>
<evidence type="ECO:0000313" key="2">
    <source>
        <dbReference type="Proteomes" id="UP000204143"/>
    </source>
</evidence>
<organism evidence="1 2">
    <name type="scientific">Haloarcula californiae tailed virus 2</name>
    <dbReference type="NCBI Taxonomy" id="1273747"/>
    <lineage>
        <taxon>Viruses</taxon>
        <taxon>Duplodnaviria</taxon>
        <taxon>Heunggongvirae</taxon>
        <taxon>Uroviricota</taxon>
        <taxon>Caudoviricetes</taxon>
        <taxon>Saparoviridae</taxon>
        <taxon>Samsavirus</taxon>
        <taxon>Samsavirus crystalli</taxon>
        <taxon>Samsavirus HCTV2</taxon>
    </lineage>
</organism>
<protein>
    <submittedName>
        <fullName evidence="1">Uncharacterized protein</fullName>
    </submittedName>
</protein>
<reference evidence="1 2" key="1">
    <citation type="submission" date="2012-12" db="EMBL/GenBank/DDBJ databases">
        <authorList>
            <person name="Sencilo A."/>
            <person name="Jacobs-Sera D."/>
            <person name="Russell D.A."/>
            <person name="Ko C."/>
            <person name="Bowman C.A."/>
            <person name="Atanasova N."/>
            <person name="Osterlund E."/>
            <person name="Oksanen H.M."/>
            <person name="Bamford D.H."/>
            <person name="Hatfull G.F."/>
            <person name="Roine E."/>
            <person name="Hendrix R.W."/>
        </authorList>
    </citation>
    <scope>NUCLEOTIDE SEQUENCE [LARGE SCALE GENOMIC DNA]</scope>
</reference>
<evidence type="ECO:0000313" key="1">
    <source>
        <dbReference type="EMBL" id="AGM11807.1"/>
    </source>
</evidence>
<keyword evidence="2" id="KW-1185">Reference proteome</keyword>